<dbReference type="Pfam" id="PF11804">
    <property type="entry name" value="DUF3325"/>
    <property type="match status" value="1"/>
</dbReference>
<keyword evidence="1" id="KW-1133">Transmembrane helix</keyword>
<keyword evidence="1" id="KW-0472">Membrane</keyword>
<name>A0A0J8ADQ4_9SPHN</name>
<reference evidence="2 3" key="1">
    <citation type="journal article" date="2015" name="G3 (Bethesda)">
        <title>Insights into Ongoing Evolution of the Hexachlorocyclohexane Catabolic Pathway from Comparative Genomics of Ten Sphingomonadaceae Strains.</title>
        <authorList>
            <person name="Pearce S.L."/>
            <person name="Oakeshott J.G."/>
            <person name="Pandey G."/>
        </authorList>
    </citation>
    <scope>NUCLEOTIDE SEQUENCE [LARGE SCALE GENOMIC DNA]</scope>
    <source>
        <strain evidence="2 3">LL01</strain>
    </source>
</reference>
<feature type="transmembrane region" description="Helical" evidence="1">
    <location>
        <begin position="88"/>
        <end position="105"/>
    </location>
</feature>
<dbReference type="EMBL" id="JACT01000005">
    <property type="protein sequence ID" value="KMS53190.1"/>
    <property type="molecule type" value="Genomic_DNA"/>
</dbReference>
<gene>
    <name evidence="2" type="ORF">V473_19605</name>
</gene>
<dbReference type="AlphaFoldDB" id="A0A0J8ADQ4"/>
<feature type="transmembrane region" description="Helical" evidence="1">
    <location>
        <begin position="64"/>
        <end position="82"/>
    </location>
</feature>
<keyword evidence="3" id="KW-1185">Reference proteome</keyword>
<accession>A0A0J8ADQ4</accession>
<sequence>MTLTIGLLYLALFALAGRMQRHRPVLLTTWQRRPFVGHLELAGWTLLGLSLLSLMLWADVGMALIAWIGLLPLLGGVVVLGMTYRPAVARAGVPVAAVMLVAGLLV</sequence>
<proteinExistence type="predicted"/>
<comment type="caution">
    <text evidence="2">The sequence shown here is derived from an EMBL/GenBank/DDBJ whole genome shotgun (WGS) entry which is preliminary data.</text>
</comment>
<dbReference type="Proteomes" id="UP000052232">
    <property type="component" value="Unassembled WGS sequence"/>
</dbReference>
<evidence type="ECO:0008006" key="4">
    <source>
        <dbReference type="Google" id="ProtNLM"/>
    </source>
</evidence>
<evidence type="ECO:0000256" key="1">
    <source>
        <dbReference type="SAM" id="Phobius"/>
    </source>
</evidence>
<dbReference type="PATRIC" id="fig|1420583.3.peg.3722"/>
<feature type="transmembrane region" description="Helical" evidence="1">
    <location>
        <begin position="35"/>
        <end position="57"/>
    </location>
</feature>
<dbReference type="STRING" id="1420583.V473_19605"/>
<dbReference type="InterPro" id="IPR021762">
    <property type="entry name" value="DUF3325"/>
</dbReference>
<dbReference type="RefSeq" id="WP_066608156.1">
    <property type="nucleotide sequence ID" value="NZ_KQ130436.1"/>
</dbReference>
<keyword evidence="1" id="KW-0812">Transmembrane</keyword>
<organism evidence="2 3">
    <name type="scientific">Sphingobium cupriresistens LL01</name>
    <dbReference type="NCBI Taxonomy" id="1420583"/>
    <lineage>
        <taxon>Bacteria</taxon>
        <taxon>Pseudomonadati</taxon>
        <taxon>Pseudomonadota</taxon>
        <taxon>Alphaproteobacteria</taxon>
        <taxon>Sphingomonadales</taxon>
        <taxon>Sphingomonadaceae</taxon>
        <taxon>Sphingobium</taxon>
    </lineage>
</organism>
<evidence type="ECO:0000313" key="3">
    <source>
        <dbReference type="Proteomes" id="UP000052232"/>
    </source>
</evidence>
<evidence type="ECO:0000313" key="2">
    <source>
        <dbReference type="EMBL" id="KMS53190.1"/>
    </source>
</evidence>
<protein>
    <recommendedName>
        <fullName evidence="4">DUF3325 domain-containing protein</fullName>
    </recommendedName>
</protein>